<dbReference type="EC" id="2.3.2.31" evidence="2"/>
<accession>A0A8E2F3M9</accession>
<keyword evidence="8" id="KW-0862">Zinc</keyword>
<evidence type="ECO:0000256" key="1">
    <source>
        <dbReference type="ARBA" id="ARBA00001798"/>
    </source>
</evidence>
<evidence type="ECO:0000256" key="6">
    <source>
        <dbReference type="ARBA" id="ARBA00022771"/>
    </source>
</evidence>
<dbReference type="EMBL" id="KV749319">
    <property type="protein sequence ID" value="OCL10006.1"/>
    <property type="molecule type" value="Genomic_DNA"/>
</dbReference>
<dbReference type="GO" id="GO:0008270">
    <property type="term" value="F:zinc ion binding"/>
    <property type="evidence" value="ECO:0007669"/>
    <property type="project" value="UniProtKB-KW"/>
</dbReference>
<evidence type="ECO:0000313" key="10">
    <source>
        <dbReference type="EMBL" id="OCL10006.1"/>
    </source>
</evidence>
<keyword evidence="7" id="KW-0833">Ubl conjugation pathway</keyword>
<dbReference type="GO" id="GO:0061630">
    <property type="term" value="F:ubiquitin protein ligase activity"/>
    <property type="evidence" value="ECO:0007669"/>
    <property type="project" value="UniProtKB-EC"/>
</dbReference>
<comment type="catalytic activity">
    <reaction evidence="1">
        <text>[E2 ubiquitin-conjugating enzyme]-S-ubiquitinyl-L-cysteine + [acceptor protein]-L-lysine = [E2 ubiquitin-conjugating enzyme]-L-cysteine + [acceptor protein]-N(6)-ubiquitinyl-L-lysine.</text>
        <dbReference type="EC" id="2.3.2.31"/>
    </reaction>
</comment>
<feature type="domain" description="RING-type" evidence="9">
    <location>
        <begin position="1"/>
        <end position="195"/>
    </location>
</feature>
<evidence type="ECO:0000256" key="5">
    <source>
        <dbReference type="ARBA" id="ARBA00022737"/>
    </source>
</evidence>
<dbReference type="InterPro" id="IPR044066">
    <property type="entry name" value="TRIAD_supradom"/>
</dbReference>
<keyword evidence="4" id="KW-0479">Metal-binding</keyword>
<dbReference type="GO" id="GO:0016567">
    <property type="term" value="P:protein ubiquitination"/>
    <property type="evidence" value="ECO:0007669"/>
    <property type="project" value="InterPro"/>
</dbReference>
<evidence type="ECO:0000259" key="9">
    <source>
        <dbReference type="PROSITE" id="PS51873"/>
    </source>
</evidence>
<dbReference type="Pfam" id="PF01485">
    <property type="entry name" value="IBR"/>
    <property type="match status" value="2"/>
</dbReference>
<keyword evidence="3" id="KW-0808">Transferase</keyword>
<reference evidence="10 11" key="1">
    <citation type="journal article" date="2016" name="Nat. Commun.">
        <title>Ectomycorrhizal ecology is imprinted in the genome of the dominant symbiotic fungus Cenococcum geophilum.</title>
        <authorList>
            <consortium name="DOE Joint Genome Institute"/>
            <person name="Peter M."/>
            <person name="Kohler A."/>
            <person name="Ohm R.A."/>
            <person name="Kuo A."/>
            <person name="Krutzmann J."/>
            <person name="Morin E."/>
            <person name="Arend M."/>
            <person name="Barry K.W."/>
            <person name="Binder M."/>
            <person name="Choi C."/>
            <person name="Clum A."/>
            <person name="Copeland A."/>
            <person name="Grisel N."/>
            <person name="Haridas S."/>
            <person name="Kipfer T."/>
            <person name="LaButti K."/>
            <person name="Lindquist E."/>
            <person name="Lipzen A."/>
            <person name="Maire R."/>
            <person name="Meier B."/>
            <person name="Mihaltcheva S."/>
            <person name="Molinier V."/>
            <person name="Murat C."/>
            <person name="Poggeler S."/>
            <person name="Quandt C.A."/>
            <person name="Sperisen C."/>
            <person name="Tritt A."/>
            <person name="Tisserant E."/>
            <person name="Crous P.W."/>
            <person name="Henrissat B."/>
            <person name="Nehls U."/>
            <person name="Egli S."/>
            <person name="Spatafora J.W."/>
            <person name="Grigoriev I.V."/>
            <person name="Martin F.M."/>
        </authorList>
    </citation>
    <scope>NUCLEOTIDE SEQUENCE [LARGE SCALE GENOMIC DNA]</scope>
    <source>
        <strain evidence="10 11">CBS 207.34</strain>
    </source>
</reference>
<dbReference type="AlphaFoldDB" id="A0A8E2F3M9"/>
<dbReference type="Gene3D" id="1.20.120.1750">
    <property type="match status" value="1"/>
</dbReference>
<evidence type="ECO:0000313" key="11">
    <source>
        <dbReference type="Proteomes" id="UP000250140"/>
    </source>
</evidence>
<dbReference type="OrthoDB" id="9977870at2759"/>
<keyword evidence="6" id="KW-0863">Zinc-finger</keyword>
<dbReference type="PROSITE" id="PS51873">
    <property type="entry name" value="TRIAD"/>
    <property type="match status" value="1"/>
</dbReference>
<evidence type="ECO:0000256" key="7">
    <source>
        <dbReference type="ARBA" id="ARBA00022786"/>
    </source>
</evidence>
<keyword evidence="11" id="KW-1185">Reference proteome</keyword>
<dbReference type="PANTHER" id="PTHR11685">
    <property type="entry name" value="RBR FAMILY RING FINGER AND IBR DOMAIN-CONTAINING"/>
    <property type="match status" value="1"/>
</dbReference>
<keyword evidence="5" id="KW-0677">Repeat</keyword>
<dbReference type="CDD" id="cd22584">
    <property type="entry name" value="Rcat_RBR_unk"/>
    <property type="match status" value="1"/>
</dbReference>
<dbReference type="InterPro" id="IPR002867">
    <property type="entry name" value="IBR_dom"/>
</dbReference>
<sequence>MTDDLPASKTAKLSCGHRMCYPCLKRQFALSVTDPQHMPPTCCSSDHIPLKYVERLFDDKFKKLWNQKYKEYTTKDRLYCPMKGCGEWVKPSSIRMDLTVGRKFAKCGRCRTKVCVLCNGIWHIRKECPKDEETKQIVQMAKQKGWQRCYNCKTMVELKEGCNHMTCRCTAQFCMLCAAKWKTCNCPWFNYTNMDDS</sequence>
<organism evidence="10 11">
    <name type="scientific">Glonium stellatum</name>
    <dbReference type="NCBI Taxonomy" id="574774"/>
    <lineage>
        <taxon>Eukaryota</taxon>
        <taxon>Fungi</taxon>
        <taxon>Dikarya</taxon>
        <taxon>Ascomycota</taxon>
        <taxon>Pezizomycotina</taxon>
        <taxon>Dothideomycetes</taxon>
        <taxon>Pleosporomycetidae</taxon>
        <taxon>Gloniales</taxon>
        <taxon>Gloniaceae</taxon>
        <taxon>Glonium</taxon>
    </lineage>
</organism>
<proteinExistence type="predicted"/>
<evidence type="ECO:0000256" key="2">
    <source>
        <dbReference type="ARBA" id="ARBA00012251"/>
    </source>
</evidence>
<evidence type="ECO:0000256" key="3">
    <source>
        <dbReference type="ARBA" id="ARBA00022679"/>
    </source>
</evidence>
<dbReference type="Gene3D" id="3.30.40.10">
    <property type="entry name" value="Zinc/RING finger domain, C3HC4 (zinc finger)"/>
    <property type="match status" value="1"/>
</dbReference>
<gene>
    <name evidence="10" type="ORF">AOQ84DRAFT_269988</name>
</gene>
<feature type="non-terminal residue" evidence="10">
    <location>
        <position position="1"/>
    </location>
</feature>
<dbReference type="InterPro" id="IPR031127">
    <property type="entry name" value="E3_UB_ligase_RBR"/>
</dbReference>
<dbReference type="SUPFAM" id="SSF57850">
    <property type="entry name" value="RING/U-box"/>
    <property type="match status" value="2"/>
</dbReference>
<protein>
    <recommendedName>
        <fullName evidence="2">RBR-type E3 ubiquitin transferase</fullName>
        <ecNumber evidence="2">2.3.2.31</ecNumber>
    </recommendedName>
</protein>
<dbReference type="InterPro" id="IPR013083">
    <property type="entry name" value="Znf_RING/FYVE/PHD"/>
</dbReference>
<name>A0A8E2F3M9_9PEZI</name>
<dbReference type="Proteomes" id="UP000250140">
    <property type="component" value="Unassembled WGS sequence"/>
</dbReference>
<evidence type="ECO:0000256" key="4">
    <source>
        <dbReference type="ARBA" id="ARBA00022723"/>
    </source>
</evidence>
<evidence type="ECO:0000256" key="8">
    <source>
        <dbReference type="ARBA" id="ARBA00022833"/>
    </source>
</evidence>